<keyword evidence="14" id="KW-1185">Reference proteome</keyword>
<keyword evidence="3 10" id="KW-0479">Metal-binding</keyword>
<dbReference type="EMBL" id="SNXS01000005">
    <property type="protein sequence ID" value="TDP63054.1"/>
    <property type="molecule type" value="Genomic_DNA"/>
</dbReference>
<evidence type="ECO:0000256" key="9">
    <source>
        <dbReference type="ARBA" id="ARBA00023134"/>
    </source>
</evidence>
<comment type="similarity">
    <text evidence="10">Belongs to the TRAFAC class YlqF/YawG GTPase family. RsgA subfamily.</text>
</comment>
<dbReference type="FunCoup" id="A0A4R6QI82">
    <property type="interactions" value="423"/>
</dbReference>
<dbReference type="OrthoDB" id="9809485at2"/>
<keyword evidence="5 10" id="KW-0547">Nucleotide-binding</keyword>
<dbReference type="InterPro" id="IPR010914">
    <property type="entry name" value="RsgA_GTPase_dom"/>
</dbReference>
<dbReference type="PROSITE" id="PS50936">
    <property type="entry name" value="ENGC_GTPASE"/>
    <property type="match status" value="1"/>
</dbReference>
<keyword evidence="1 10" id="KW-0963">Cytoplasm</keyword>
<dbReference type="HAMAP" id="MF_01820">
    <property type="entry name" value="GTPase_RsgA"/>
    <property type="match status" value="1"/>
</dbReference>
<evidence type="ECO:0000256" key="8">
    <source>
        <dbReference type="ARBA" id="ARBA00022884"/>
    </source>
</evidence>
<evidence type="ECO:0000256" key="6">
    <source>
        <dbReference type="ARBA" id="ARBA00022801"/>
    </source>
</evidence>
<evidence type="ECO:0000256" key="4">
    <source>
        <dbReference type="ARBA" id="ARBA00022730"/>
    </source>
</evidence>
<dbReference type="Gene3D" id="1.10.40.50">
    <property type="entry name" value="Probable gtpase engc, domain 3"/>
    <property type="match status" value="1"/>
</dbReference>
<comment type="function">
    <text evidence="10">One of several proteins that assist in the late maturation steps of the functional core of the 30S ribosomal subunit. Helps release RbfA from mature subunits. May play a role in the assembly of ribosomal proteins into the subunit. Circularly permuted GTPase that catalyzes slow GTP hydrolysis, GTPase activity is stimulated by the 30S ribosomal subunit.</text>
</comment>
<evidence type="ECO:0000256" key="10">
    <source>
        <dbReference type="HAMAP-Rule" id="MF_01820"/>
    </source>
</evidence>
<dbReference type="SUPFAM" id="SSF50249">
    <property type="entry name" value="Nucleic acid-binding proteins"/>
    <property type="match status" value="1"/>
</dbReference>
<comment type="subunit">
    <text evidence="10">Monomer. Associates with 30S ribosomal subunit, binds 16S rRNA.</text>
</comment>
<proteinExistence type="inferred from homology"/>
<evidence type="ECO:0000256" key="1">
    <source>
        <dbReference type="ARBA" id="ARBA00022490"/>
    </source>
</evidence>
<dbReference type="PANTHER" id="PTHR32120:SF11">
    <property type="entry name" value="SMALL RIBOSOMAL SUBUNIT BIOGENESIS GTPASE RSGA 1, MITOCHONDRIAL-RELATED"/>
    <property type="match status" value="1"/>
</dbReference>
<dbReference type="NCBIfam" id="TIGR00157">
    <property type="entry name" value="ribosome small subunit-dependent GTPase A"/>
    <property type="match status" value="1"/>
</dbReference>
<dbReference type="InterPro" id="IPR012340">
    <property type="entry name" value="NA-bd_OB-fold"/>
</dbReference>
<dbReference type="GO" id="GO:0005525">
    <property type="term" value="F:GTP binding"/>
    <property type="evidence" value="ECO:0007669"/>
    <property type="project" value="UniProtKB-UniRule"/>
</dbReference>
<dbReference type="GO" id="GO:0042274">
    <property type="term" value="P:ribosomal small subunit biogenesis"/>
    <property type="evidence" value="ECO:0007669"/>
    <property type="project" value="UniProtKB-UniRule"/>
</dbReference>
<dbReference type="Proteomes" id="UP000295361">
    <property type="component" value="Unassembled WGS sequence"/>
</dbReference>
<evidence type="ECO:0000313" key="14">
    <source>
        <dbReference type="Proteomes" id="UP000295361"/>
    </source>
</evidence>
<evidence type="ECO:0000259" key="11">
    <source>
        <dbReference type="PROSITE" id="PS50936"/>
    </source>
</evidence>
<reference evidence="13 14" key="1">
    <citation type="submission" date="2019-03" db="EMBL/GenBank/DDBJ databases">
        <title>Genomic Encyclopedia of Type Strains, Phase IV (KMG-IV): sequencing the most valuable type-strain genomes for metagenomic binning, comparative biology and taxonomic classification.</title>
        <authorList>
            <person name="Goeker M."/>
        </authorList>
    </citation>
    <scope>NUCLEOTIDE SEQUENCE [LARGE SCALE GENOMIC DNA]</scope>
    <source>
        <strain evidence="13 14">DSM 16998</strain>
    </source>
</reference>
<comment type="subcellular location">
    <subcellularLocation>
        <location evidence="10">Cytoplasm</location>
    </subcellularLocation>
</comment>
<dbReference type="InterPro" id="IPR004881">
    <property type="entry name" value="Ribosome_biogen_GTPase_RsgA"/>
</dbReference>
<dbReference type="GO" id="GO:0003924">
    <property type="term" value="F:GTPase activity"/>
    <property type="evidence" value="ECO:0007669"/>
    <property type="project" value="UniProtKB-UniRule"/>
</dbReference>
<evidence type="ECO:0000256" key="7">
    <source>
        <dbReference type="ARBA" id="ARBA00022833"/>
    </source>
</evidence>
<dbReference type="PANTHER" id="PTHR32120">
    <property type="entry name" value="SMALL RIBOSOMAL SUBUNIT BIOGENESIS GTPASE RSGA"/>
    <property type="match status" value="1"/>
</dbReference>
<dbReference type="InterPro" id="IPR027417">
    <property type="entry name" value="P-loop_NTPase"/>
</dbReference>
<organism evidence="13 14">
    <name type="scientific">Roseateles toxinivorans</name>
    <dbReference type="NCBI Taxonomy" id="270368"/>
    <lineage>
        <taxon>Bacteria</taxon>
        <taxon>Pseudomonadati</taxon>
        <taxon>Pseudomonadota</taxon>
        <taxon>Betaproteobacteria</taxon>
        <taxon>Burkholderiales</taxon>
        <taxon>Sphaerotilaceae</taxon>
        <taxon>Roseateles</taxon>
    </lineage>
</organism>
<dbReference type="InParanoid" id="A0A4R6QI82"/>
<dbReference type="RefSeq" id="WP_133702250.1">
    <property type="nucleotide sequence ID" value="NZ_SNXS01000005.1"/>
</dbReference>
<feature type="domain" description="EngC GTPase" evidence="11">
    <location>
        <begin position="81"/>
        <end position="231"/>
    </location>
</feature>
<dbReference type="SUPFAM" id="SSF52540">
    <property type="entry name" value="P-loop containing nucleoside triphosphate hydrolases"/>
    <property type="match status" value="1"/>
</dbReference>
<dbReference type="AlphaFoldDB" id="A0A4R6QI82"/>
<name>A0A4R6QI82_9BURK</name>
<dbReference type="GO" id="GO:0046872">
    <property type="term" value="F:metal ion binding"/>
    <property type="evidence" value="ECO:0007669"/>
    <property type="project" value="UniProtKB-KW"/>
</dbReference>
<dbReference type="Gene3D" id="2.40.50.140">
    <property type="entry name" value="Nucleic acid-binding proteins"/>
    <property type="match status" value="1"/>
</dbReference>
<evidence type="ECO:0000259" key="12">
    <source>
        <dbReference type="PROSITE" id="PS51721"/>
    </source>
</evidence>
<feature type="binding site" evidence="10">
    <location>
        <begin position="120"/>
        <end position="123"/>
    </location>
    <ligand>
        <name>GTP</name>
        <dbReference type="ChEBI" id="CHEBI:37565"/>
    </ligand>
</feature>
<protein>
    <recommendedName>
        <fullName evidence="10">Small ribosomal subunit biogenesis GTPase RsgA</fullName>
        <ecNumber evidence="10">3.6.1.-</ecNumber>
    </recommendedName>
</protein>
<feature type="binding site" evidence="10">
    <location>
        <begin position="173"/>
        <end position="181"/>
    </location>
    <ligand>
        <name>GTP</name>
        <dbReference type="ChEBI" id="CHEBI:37565"/>
    </ligand>
</feature>
<feature type="binding site" evidence="10">
    <location>
        <position position="262"/>
    </location>
    <ligand>
        <name>Zn(2+)</name>
        <dbReference type="ChEBI" id="CHEBI:29105"/>
    </ligand>
</feature>
<dbReference type="PROSITE" id="PS51721">
    <property type="entry name" value="G_CP"/>
    <property type="match status" value="1"/>
</dbReference>
<sequence length="301" mass="33433">MSRFSDLDIGLVVVGHGRHYLVETPEGRRVNCRPRGKKSDCVVGDRVRWAITGDEGVIEQVEPRRNLLFRQDEWKTKSFAANLDQLLILVAVEPVFSESQLARALIAAESAGISTTIALNKTDLPGVQLARERLAPYRAMGQEVIEVAFKADPVGSTALLQPWLKDKATLVLGPSGTGKSTLINMLIPDANAQVGDISQALNSGRHTTTTTKWYWLDDERKTGLLDSPGFQEFGLRQIEPLQLPGLMPDLRRHAETCKFYNCTHQHEPGCGVRAALERGEINASRYRIYGEILQELGGKRY</sequence>
<evidence type="ECO:0000313" key="13">
    <source>
        <dbReference type="EMBL" id="TDP63054.1"/>
    </source>
</evidence>
<keyword evidence="7 10" id="KW-0862">Zinc</keyword>
<feature type="binding site" evidence="10">
    <location>
        <position position="270"/>
    </location>
    <ligand>
        <name>Zn(2+)</name>
        <dbReference type="ChEBI" id="CHEBI:29105"/>
    </ligand>
</feature>
<evidence type="ECO:0000256" key="3">
    <source>
        <dbReference type="ARBA" id="ARBA00022723"/>
    </source>
</evidence>
<dbReference type="CDD" id="cd01854">
    <property type="entry name" value="YjeQ_EngC"/>
    <property type="match status" value="1"/>
</dbReference>
<feature type="binding site" evidence="10">
    <location>
        <position position="264"/>
    </location>
    <ligand>
        <name>Zn(2+)</name>
        <dbReference type="ChEBI" id="CHEBI:29105"/>
    </ligand>
</feature>
<dbReference type="Gene3D" id="3.40.50.300">
    <property type="entry name" value="P-loop containing nucleotide triphosphate hydrolases"/>
    <property type="match status" value="1"/>
</dbReference>
<dbReference type="InterPro" id="IPR031944">
    <property type="entry name" value="RsgA_N"/>
</dbReference>
<keyword evidence="8 10" id="KW-0694">RNA-binding</keyword>
<dbReference type="CDD" id="cd04466">
    <property type="entry name" value="S1_YloQ_GTPase"/>
    <property type="match status" value="1"/>
</dbReference>
<feature type="binding site" evidence="10">
    <location>
        <position position="257"/>
    </location>
    <ligand>
        <name>Zn(2+)</name>
        <dbReference type="ChEBI" id="CHEBI:29105"/>
    </ligand>
</feature>
<comment type="cofactor">
    <cofactor evidence="10">
        <name>Zn(2+)</name>
        <dbReference type="ChEBI" id="CHEBI:29105"/>
    </cofactor>
    <text evidence="10">Binds 1 zinc ion per subunit.</text>
</comment>
<dbReference type="GO" id="GO:0005737">
    <property type="term" value="C:cytoplasm"/>
    <property type="evidence" value="ECO:0007669"/>
    <property type="project" value="UniProtKB-SubCell"/>
</dbReference>
<accession>A0A4R6QI82</accession>
<keyword evidence="6 10" id="KW-0378">Hydrolase</keyword>
<dbReference type="Pfam" id="PF03193">
    <property type="entry name" value="RsgA_GTPase"/>
    <property type="match status" value="1"/>
</dbReference>
<dbReference type="InterPro" id="IPR030378">
    <property type="entry name" value="G_CP_dom"/>
</dbReference>
<feature type="domain" description="CP-type G" evidence="12">
    <location>
        <begin position="70"/>
        <end position="233"/>
    </location>
</feature>
<keyword evidence="9 10" id="KW-0342">GTP-binding</keyword>
<dbReference type="GO" id="GO:0019843">
    <property type="term" value="F:rRNA binding"/>
    <property type="evidence" value="ECO:0007669"/>
    <property type="project" value="UniProtKB-KW"/>
</dbReference>
<keyword evidence="4 10" id="KW-0699">rRNA-binding</keyword>
<evidence type="ECO:0000256" key="5">
    <source>
        <dbReference type="ARBA" id="ARBA00022741"/>
    </source>
</evidence>
<dbReference type="EC" id="3.6.1.-" evidence="10"/>
<comment type="caution">
    <text evidence="13">The sequence shown here is derived from an EMBL/GenBank/DDBJ whole genome shotgun (WGS) entry which is preliminary data.</text>
</comment>
<keyword evidence="2 10" id="KW-0690">Ribosome biogenesis</keyword>
<evidence type="ECO:0000256" key="2">
    <source>
        <dbReference type="ARBA" id="ARBA00022517"/>
    </source>
</evidence>
<gene>
    <name evidence="10" type="primary">rsgA</name>
    <name evidence="13" type="ORF">DES47_10554</name>
</gene>